<protein>
    <submittedName>
        <fullName evidence="1">Uncharacterized protein</fullName>
    </submittedName>
</protein>
<gene>
    <name evidence="1" type="ORF">DF217_03155</name>
</gene>
<name>A0A4Q2FTY4_STROR</name>
<comment type="caution">
    <text evidence="1">The sequence shown here is derived from an EMBL/GenBank/DDBJ whole genome shotgun (WGS) entry which is preliminary data.</text>
</comment>
<evidence type="ECO:0000313" key="2">
    <source>
        <dbReference type="Proteomes" id="UP000289921"/>
    </source>
</evidence>
<dbReference type="RefSeq" id="WP_128863706.1">
    <property type="nucleotide sequence ID" value="NZ_QEWK01000001.1"/>
</dbReference>
<sequence>MRTIVLQIHYKNIELTRECRLTLIDSEELCVIDITVENQTTRYEADSFFQALVEIRQDLEKEGGIIQCNGSDRRVFPSPLQMAMGGEKAYLLELGRQARIQNVYNIFDTDKSDLDCVTVLEQREFYNQWFHSLGNQ</sequence>
<evidence type="ECO:0000313" key="1">
    <source>
        <dbReference type="EMBL" id="RXX22976.1"/>
    </source>
</evidence>
<dbReference type="AlphaFoldDB" id="A0A4Q2FTY4"/>
<reference evidence="1 2" key="1">
    <citation type="submission" date="2018-05" db="EMBL/GenBank/DDBJ databases">
        <title>Streptococcus from otitis media.</title>
        <authorList>
            <person name="Wayes A.M."/>
            <person name="Jakubovics N.S."/>
        </authorList>
    </citation>
    <scope>NUCLEOTIDE SEQUENCE [LARGE SCALE GENOMIC DNA]</scope>
    <source>
        <strain evidence="1 2">NU39</strain>
    </source>
</reference>
<dbReference type="Proteomes" id="UP000289921">
    <property type="component" value="Unassembled WGS sequence"/>
</dbReference>
<proteinExistence type="predicted"/>
<accession>A0A4Q2FTY4</accession>
<dbReference type="EMBL" id="QEWK01000001">
    <property type="protein sequence ID" value="RXX22976.1"/>
    <property type="molecule type" value="Genomic_DNA"/>
</dbReference>
<organism evidence="1 2">
    <name type="scientific">Streptococcus oralis</name>
    <dbReference type="NCBI Taxonomy" id="1303"/>
    <lineage>
        <taxon>Bacteria</taxon>
        <taxon>Bacillati</taxon>
        <taxon>Bacillota</taxon>
        <taxon>Bacilli</taxon>
        <taxon>Lactobacillales</taxon>
        <taxon>Streptococcaceae</taxon>
        <taxon>Streptococcus</taxon>
    </lineage>
</organism>